<dbReference type="EC" id="2.1.1.320" evidence="7"/>
<dbReference type="GO" id="GO:0032259">
    <property type="term" value="P:methylation"/>
    <property type="evidence" value="ECO:0007669"/>
    <property type="project" value="UniProtKB-KW"/>
</dbReference>
<protein>
    <recommendedName>
        <fullName evidence="7">Protein arginine methyltransferase NDUFAF7</fullName>
        <ecNumber evidence="7">2.1.1.320</ecNumber>
    </recommendedName>
</protein>
<dbReference type="Proteomes" id="UP000307173">
    <property type="component" value="Unassembled WGS sequence"/>
</dbReference>
<keyword evidence="5 7" id="KW-0496">Mitochondrion</keyword>
<evidence type="ECO:0000256" key="3">
    <source>
        <dbReference type="ARBA" id="ARBA00022603"/>
    </source>
</evidence>
<evidence type="ECO:0000313" key="10">
    <source>
        <dbReference type="Proteomes" id="UP000307173"/>
    </source>
</evidence>
<dbReference type="Pfam" id="PF02636">
    <property type="entry name" value="Methyltransf_28"/>
    <property type="match status" value="1"/>
</dbReference>
<dbReference type="OrthoDB" id="17415at2759"/>
<dbReference type="GO" id="GO:0005739">
    <property type="term" value="C:mitochondrion"/>
    <property type="evidence" value="ECO:0007669"/>
    <property type="project" value="UniProtKB-SubCell"/>
</dbReference>
<dbReference type="EMBL" id="SELW01000602">
    <property type="protein sequence ID" value="TID18664.1"/>
    <property type="molecule type" value="Genomic_DNA"/>
</dbReference>
<feature type="compositionally biased region" description="Basic and acidic residues" evidence="8">
    <location>
        <begin position="219"/>
        <end position="233"/>
    </location>
</feature>
<dbReference type="PANTHER" id="PTHR12049:SF5">
    <property type="entry name" value="PROTEIN ARGININE METHYLTRANSFERASE NDUFAF7 HOMOLOG, MITOCHONDRIAL"/>
    <property type="match status" value="1"/>
</dbReference>
<comment type="function">
    <text evidence="7">Arginine methyltransferase involved in the assembly or stability of mitochondrial NADH:ubiquinone oxidoreductase complex (complex I).</text>
</comment>
<evidence type="ECO:0000256" key="4">
    <source>
        <dbReference type="ARBA" id="ARBA00022679"/>
    </source>
</evidence>
<dbReference type="InterPro" id="IPR029063">
    <property type="entry name" value="SAM-dependent_MTases_sf"/>
</dbReference>
<feature type="region of interest" description="Disordered" evidence="8">
    <location>
        <begin position="209"/>
        <end position="233"/>
    </location>
</feature>
<accession>A0A4T0WXQ4</accession>
<dbReference type="InterPro" id="IPR003788">
    <property type="entry name" value="NDUFAF7"/>
</dbReference>
<evidence type="ECO:0000256" key="2">
    <source>
        <dbReference type="ARBA" id="ARBA00005891"/>
    </source>
</evidence>
<dbReference type="GO" id="GO:0035243">
    <property type="term" value="F:protein-arginine omega-N symmetric methyltransferase activity"/>
    <property type="evidence" value="ECO:0007669"/>
    <property type="project" value="UniProtKB-EC"/>
</dbReference>
<name>A0A4T0WXQ4_9ASCO</name>
<proteinExistence type="inferred from homology"/>
<keyword evidence="3 7" id="KW-0489">Methyltransferase</keyword>
<organism evidence="9 10">
    <name type="scientific">Pichia inconspicua</name>
    <dbReference type="NCBI Taxonomy" id="52247"/>
    <lineage>
        <taxon>Eukaryota</taxon>
        <taxon>Fungi</taxon>
        <taxon>Dikarya</taxon>
        <taxon>Ascomycota</taxon>
        <taxon>Saccharomycotina</taxon>
        <taxon>Pichiomycetes</taxon>
        <taxon>Pichiales</taxon>
        <taxon>Pichiaceae</taxon>
        <taxon>Pichia</taxon>
    </lineage>
</organism>
<dbReference type="InterPro" id="IPR038375">
    <property type="entry name" value="NDUFAF7_sf"/>
</dbReference>
<dbReference type="PANTHER" id="PTHR12049">
    <property type="entry name" value="PROTEIN ARGININE METHYLTRANSFERASE NDUFAF7, MITOCHONDRIAL"/>
    <property type="match status" value="1"/>
</dbReference>
<evidence type="ECO:0000256" key="6">
    <source>
        <dbReference type="ARBA" id="ARBA00048612"/>
    </source>
</evidence>
<keyword evidence="10" id="KW-1185">Reference proteome</keyword>
<dbReference type="STRING" id="52247.A0A4T0WXQ4"/>
<sequence length="575" mass="67763">MMFLNRLESFRLVDRSLKVLHIQRSVAHKSIMKRNNKNSVDFKAETLSAKGKGILKMKKDTSKTMEQYIHDYSVFPETLQYRLPTEDELGQPPKPHSNIIKLVFEQGGVESMDLNLNAEKFARYPTTNVIKLNKRSTRPLSVKMLTSDFIDDCLYNVNYGYFAKEAIIFQPDRPFEYNKLQGQDEFMQQWLQAYDKYDQEKLKSLQVLKRSSNSKSKKSTADEKSTTKGDNEIDTERIVKPSLQLWHTPTELFQPYYGEGLARYILQQYKLNEFPYRDLIIYEAGAGNGTLMLNILDFIKKTEPDVYARTKYRIIEISSKLFNKQSSRLQRHKNKVEIINKSVLDWDTPVNEPCFFIALEVFDNLSHDVVRFDIDTKRPYQGYVVIDEHNDFHEYYSPDLEPYTKEFLELREQSKFPMNKLPKHPTNQFYPYMKLKTILNPLRNNLSDPEYIPTRLFKLFKILNRYFPNHQIVASDFNNFDKTIKGYNAPTVQTMYKDNMVNTDSYMVEQGYFDIMFPTNFTTINELYQQVTGKKSHVASHAQFLKEWADYKRTETKSGENPMLDLYSNADFIYS</sequence>
<comment type="subcellular location">
    <subcellularLocation>
        <location evidence="1 7">Mitochondrion</location>
    </subcellularLocation>
</comment>
<evidence type="ECO:0000256" key="1">
    <source>
        <dbReference type="ARBA" id="ARBA00004173"/>
    </source>
</evidence>
<comment type="catalytic activity">
    <reaction evidence="6 7">
        <text>L-arginyl-[protein] + 2 S-adenosyl-L-methionine = N(omega),N(omega)'-dimethyl-L-arginyl-[protein] + 2 S-adenosyl-L-homocysteine + 2 H(+)</text>
        <dbReference type="Rhea" id="RHEA:48108"/>
        <dbReference type="Rhea" id="RHEA-COMP:10532"/>
        <dbReference type="Rhea" id="RHEA-COMP:11992"/>
        <dbReference type="ChEBI" id="CHEBI:15378"/>
        <dbReference type="ChEBI" id="CHEBI:29965"/>
        <dbReference type="ChEBI" id="CHEBI:57856"/>
        <dbReference type="ChEBI" id="CHEBI:59789"/>
        <dbReference type="ChEBI" id="CHEBI:88221"/>
        <dbReference type="EC" id="2.1.1.320"/>
    </reaction>
</comment>
<reference evidence="9 10" key="1">
    <citation type="journal article" date="2019" name="Front. Genet.">
        <title>Whole-Genome Sequencing of the Opportunistic Yeast Pathogen Candida inconspicua Uncovers Its Hybrid Origin.</title>
        <authorList>
            <person name="Mixao V."/>
            <person name="Hansen A.P."/>
            <person name="Saus E."/>
            <person name="Boekhout T."/>
            <person name="Lass-Florl C."/>
            <person name="Gabaldon T."/>
        </authorList>
    </citation>
    <scope>NUCLEOTIDE SEQUENCE [LARGE SCALE GENOMIC DNA]</scope>
    <source>
        <strain evidence="9 10">CBS 180</strain>
    </source>
</reference>
<dbReference type="Gene3D" id="3.40.50.12710">
    <property type="match status" value="1"/>
</dbReference>
<dbReference type="AlphaFoldDB" id="A0A4T0WXQ4"/>
<evidence type="ECO:0000313" key="9">
    <source>
        <dbReference type="EMBL" id="TID18664.1"/>
    </source>
</evidence>
<keyword evidence="4 7" id="KW-0808">Transferase</keyword>
<evidence type="ECO:0000256" key="8">
    <source>
        <dbReference type="SAM" id="MobiDB-lite"/>
    </source>
</evidence>
<evidence type="ECO:0000256" key="5">
    <source>
        <dbReference type="ARBA" id="ARBA00023128"/>
    </source>
</evidence>
<dbReference type="SUPFAM" id="SSF53335">
    <property type="entry name" value="S-adenosyl-L-methionine-dependent methyltransferases"/>
    <property type="match status" value="1"/>
</dbReference>
<comment type="caution">
    <text evidence="9">The sequence shown here is derived from an EMBL/GenBank/DDBJ whole genome shotgun (WGS) entry which is preliminary data.</text>
</comment>
<comment type="similarity">
    <text evidence="2 7">Belongs to the NDUFAF7 family.</text>
</comment>
<evidence type="ECO:0000256" key="7">
    <source>
        <dbReference type="RuleBase" id="RU364114"/>
    </source>
</evidence>
<gene>
    <name evidence="9" type="ORF">CANINC_003838</name>
</gene>